<sequence length="246" mass="28098">MPSNKKIRIFAGPNGSGKSTLFKEFSKNYNTGFFINADELEQKLSASGLIDLKEIGLSATQEDLDHFKLLPSSQSLIQKAALEGRNIDVFIKENFIVDTSKVTHSYEGSFTASFIRDLLMKQSKSFSFETVMSHKSKIDEIKAIVAHGYHAYLYFVCIDSPEVNISRVSNRVDKGGHFVAEDKIENRYYRTLEFLHEALPLCYRAYLFDNSGKSQELVAELYNGAMELKTENPPHWFIKYVLPYYN</sequence>
<dbReference type="OrthoDB" id="9791543at2"/>
<accession>A0A4R5FB46</accession>
<evidence type="ECO:0000313" key="2">
    <source>
        <dbReference type="Proteomes" id="UP000294814"/>
    </source>
</evidence>
<dbReference type="PANTHER" id="PTHR39206:SF1">
    <property type="entry name" value="SLL8004 PROTEIN"/>
    <property type="match status" value="1"/>
</dbReference>
<dbReference type="Gene3D" id="3.40.50.300">
    <property type="entry name" value="P-loop containing nucleotide triphosphate hydrolases"/>
    <property type="match status" value="1"/>
</dbReference>
<gene>
    <name evidence="1" type="ORF">E0I26_05035</name>
</gene>
<dbReference type="InterPro" id="IPR027417">
    <property type="entry name" value="P-loop_NTPase"/>
</dbReference>
<dbReference type="SUPFAM" id="SSF52540">
    <property type="entry name" value="P-loop containing nucleoside triphosphate hydrolases"/>
    <property type="match status" value="1"/>
</dbReference>
<name>A0A4R5FB46_9FLAO</name>
<dbReference type="RefSeq" id="WP_131915400.1">
    <property type="nucleotide sequence ID" value="NZ_SMLG01000002.1"/>
</dbReference>
<dbReference type="AlphaFoldDB" id="A0A4R5FB46"/>
<dbReference type="EMBL" id="SMLG01000002">
    <property type="protein sequence ID" value="TDE46051.1"/>
    <property type="molecule type" value="Genomic_DNA"/>
</dbReference>
<evidence type="ECO:0008006" key="3">
    <source>
        <dbReference type="Google" id="ProtNLM"/>
    </source>
</evidence>
<dbReference type="Proteomes" id="UP000294814">
    <property type="component" value="Unassembled WGS sequence"/>
</dbReference>
<reference evidence="1 2" key="1">
    <citation type="submission" date="2019-03" db="EMBL/GenBank/DDBJ databases">
        <title>Novel species of Flavobacterium.</title>
        <authorList>
            <person name="Liu Q."/>
            <person name="Xin Y.-H."/>
        </authorList>
    </citation>
    <scope>NUCLEOTIDE SEQUENCE [LARGE SCALE GENOMIC DNA]</scope>
    <source>
        <strain evidence="1 2">LB3P52</strain>
    </source>
</reference>
<evidence type="ECO:0000313" key="1">
    <source>
        <dbReference type="EMBL" id="TDE46051.1"/>
    </source>
</evidence>
<protein>
    <recommendedName>
        <fullName evidence="3">UDP-N-acetylglucosamine kinase</fullName>
    </recommendedName>
</protein>
<comment type="caution">
    <text evidence="1">The sequence shown here is derived from an EMBL/GenBank/DDBJ whole genome shotgun (WGS) entry which is preliminary data.</text>
</comment>
<dbReference type="PANTHER" id="PTHR39206">
    <property type="entry name" value="SLL8004 PROTEIN"/>
    <property type="match status" value="1"/>
</dbReference>
<keyword evidence="2" id="KW-1185">Reference proteome</keyword>
<proteinExistence type="predicted"/>
<organism evidence="1 2">
    <name type="scientific">Flavobacterium rhamnosiphilum</name>
    <dbReference type="NCBI Taxonomy" id="2541724"/>
    <lineage>
        <taxon>Bacteria</taxon>
        <taxon>Pseudomonadati</taxon>
        <taxon>Bacteroidota</taxon>
        <taxon>Flavobacteriia</taxon>
        <taxon>Flavobacteriales</taxon>
        <taxon>Flavobacteriaceae</taxon>
        <taxon>Flavobacterium</taxon>
    </lineage>
</organism>